<dbReference type="Gene3D" id="3.40.140.10">
    <property type="entry name" value="Cytidine Deaminase, domain 2"/>
    <property type="match status" value="1"/>
</dbReference>
<evidence type="ECO:0000256" key="3">
    <source>
        <dbReference type="HAMAP-Rule" id="MF_00187"/>
    </source>
</evidence>
<reference evidence="4 5" key="1">
    <citation type="submission" date="2021-04" db="EMBL/GenBank/DDBJ databases">
        <title>Pseudomonas boanensis sp. nov., a bacterium isolated from river water used for household purposes in Boane District, Mozambique.</title>
        <authorList>
            <person name="Nicklasson M."/>
            <person name="Martin-Rodriguez A.J."/>
            <person name="Thorell K."/>
            <person name="Neves L."/>
            <person name="Mussagy A."/>
            <person name="Rydberg H.A."/>
            <person name="Hernroth B."/>
            <person name="Svensson-Stadler L."/>
            <person name="Sjoling A."/>
        </authorList>
    </citation>
    <scope>NUCLEOTIDE SEQUENCE [LARGE SCALE GENOMIC DNA]</scope>
    <source>
        <strain evidence="4 5">DB1</strain>
    </source>
</reference>
<dbReference type="Gene3D" id="3.10.20.10">
    <property type="match status" value="1"/>
</dbReference>
<keyword evidence="1 3" id="KW-0963">Cytoplasm</keyword>
<proteinExistence type="inferred from homology"/>
<evidence type="ECO:0000256" key="1">
    <source>
        <dbReference type="ARBA" id="ARBA00022490"/>
    </source>
</evidence>
<organism evidence="4 5">
    <name type="scientific">Metapseudomonas boanensis</name>
    <dbReference type="NCBI Taxonomy" id="2822138"/>
    <lineage>
        <taxon>Bacteria</taxon>
        <taxon>Pseudomonadati</taxon>
        <taxon>Pseudomonadota</taxon>
        <taxon>Gammaproteobacteria</taxon>
        <taxon>Pseudomonadales</taxon>
        <taxon>Pseudomonadaceae</taxon>
        <taxon>Metapseudomonas</taxon>
    </lineage>
</organism>
<keyword evidence="2 3" id="KW-0501">Molybdenum cofactor biosynthesis</keyword>
<evidence type="ECO:0000256" key="2">
    <source>
        <dbReference type="ARBA" id="ARBA00023150"/>
    </source>
</evidence>
<dbReference type="PANTHER" id="PTHR30592">
    <property type="entry name" value="FORMATE DEHYDROGENASE"/>
    <property type="match status" value="1"/>
</dbReference>
<keyword evidence="5" id="KW-1185">Reference proteome</keyword>
<accession>A0ABS5XH17</accession>
<dbReference type="PANTHER" id="PTHR30592:SF1">
    <property type="entry name" value="SULFUR CARRIER PROTEIN FDHD"/>
    <property type="match status" value="1"/>
</dbReference>
<comment type="caution">
    <text evidence="4">The sequence shown here is derived from an EMBL/GenBank/DDBJ whole genome shotgun (WGS) entry which is preliminary data.</text>
</comment>
<dbReference type="HAMAP" id="MF_00187">
    <property type="entry name" value="FdhD"/>
    <property type="match status" value="1"/>
</dbReference>
<dbReference type="InterPro" id="IPR016193">
    <property type="entry name" value="Cytidine_deaminase-like"/>
</dbReference>
<dbReference type="Pfam" id="PF02634">
    <property type="entry name" value="FdhD-NarQ"/>
    <property type="match status" value="1"/>
</dbReference>
<sequence>MPRPGAKRHLSAVSMPPPPMGYAYAELDQPACVKDAVLAEECALAIAYNGISHAVMMVSPSALEDFITGFSLSSGIIQSIDEIYDIQIHGEGTALRADVQISNRAFWSLKEQRRQLAGTTGCGLCGVEALEQALPNLQSLVPAPLPPAEHLHELRPRIAAAQDLARHSGALHAALFVDAAGELHLCREDIGRHNALDKLIGALLREGIEPREGFAVVTSRCSLELIHKAVRAGLATLVSLSAPTTLTVQWARQHHLNLIHLPHHSAPRVYSPAPPPQATIE</sequence>
<name>A0ABS5XH17_9GAMM</name>
<feature type="active site" description="Cysteine persulfide intermediate" evidence="3">
    <location>
        <position position="122"/>
    </location>
</feature>
<dbReference type="EMBL" id="JAGTIS010000002">
    <property type="protein sequence ID" value="MBT8765632.1"/>
    <property type="molecule type" value="Genomic_DNA"/>
</dbReference>
<dbReference type="PIRSF" id="PIRSF015626">
    <property type="entry name" value="FdhD"/>
    <property type="match status" value="1"/>
</dbReference>
<protein>
    <recommendedName>
        <fullName evidence="3">Sulfur carrier protein FdhD</fullName>
    </recommendedName>
</protein>
<dbReference type="NCBIfam" id="TIGR00129">
    <property type="entry name" value="fdhD_narQ"/>
    <property type="match status" value="1"/>
</dbReference>
<comment type="function">
    <text evidence="3">Required for formate dehydrogenase (FDH) activity. Acts as a sulfur carrier protein that transfers sulfur from IscS to the molybdenum cofactor prior to its insertion into FDH.</text>
</comment>
<comment type="caution">
    <text evidence="3">Lacks conserved residue(s) required for the propagation of feature annotation.</text>
</comment>
<evidence type="ECO:0000313" key="5">
    <source>
        <dbReference type="Proteomes" id="UP001519667"/>
    </source>
</evidence>
<dbReference type="SUPFAM" id="SSF53927">
    <property type="entry name" value="Cytidine deaminase-like"/>
    <property type="match status" value="1"/>
</dbReference>
<evidence type="ECO:0000313" key="4">
    <source>
        <dbReference type="EMBL" id="MBT8765632.1"/>
    </source>
</evidence>
<dbReference type="RefSeq" id="WP_215371663.1">
    <property type="nucleotide sequence ID" value="NZ_JAGTIS010000002.1"/>
</dbReference>
<comment type="similarity">
    <text evidence="3">Belongs to the FdhD family.</text>
</comment>
<comment type="subcellular location">
    <subcellularLocation>
        <location evidence="3">Cytoplasm</location>
    </subcellularLocation>
</comment>
<gene>
    <name evidence="3 4" type="primary">fdhD</name>
    <name evidence="4" type="ORF">J7302_05745</name>
</gene>
<dbReference type="InterPro" id="IPR003786">
    <property type="entry name" value="FdhD"/>
</dbReference>
<dbReference type="Proteomes" id="UP001519667">
    <property type="component" value="Unassembled WGS sequence"/>
</dbReference>